<name>A0A3B7MQ17_9BACT</name>
<dbReference type="InterPro" id="IPR002173">
    <property type="entry name" value="Carboh/pur_kinase_PfkB_CS"/>
</dbReference>
<dbReference type="PANTHER" id="PTHR46969:SF1">
    <property type="entry name" value="BIFUNCTIONAL PROTEIN HLDE"/>
    <property type="match status" value="1"/>
</dbReference>
<dbReference type="GO" id="GO:0033786">
    <property type="term" value="F:heptose-1-phosphate adenylyltransferase activity"/>
    <property type="evidence" value="ECO:0007669"/>
    <property type="project" value="TreeGrafter"/>
</dbReference>
<dbReference type="CDD" id="cd01172">
    <property type="entry name" value="RfaE_like"/>
    <property type="match status" value="1"/>
</dbReference>
<evidence type="ECO:0000313" key="5">
    <source>
        <dbReference type="Proteomes" id="UP000263900"/>
    </source>
</evidence>
<reference evidence="4 5" key="1">
    <citation type="submission" date="2018-09" db="EMBL/GenBank/DDBJ databases">
        <title>Genome sequencing of strain 6GH32-13.</title>
        <authorList>
            <person name="Weon H.-Y."/>
            <person name="Heo J."/>
            <person name="Kwon S.-W."/>
        </authorList>
    </citation>
    <scope>NUCLEOTIDE SEQUENCE [LARGE SCALE GENOMIC DNA]</scope>
    <source>
        <strain evidence="4 5">5GH32-13</strain>
    </source>
</reference>
<dbReference type="PANTHER" id="PTHR46969">
    <property type="entry name" value="BIFUNCTIONAL PROTEIN HLDE"/>
    <property type="match status" value="1"/>
</dbReference>
<dbReference type="GO" id="GO:0033785">
    <property type="term" value="F:heptose 7-phosphate kinase activity"/>
    <property type="evidence" value="ECO:0007669"/>
    <property type="project" value="TreeGrafter"/>
</dbReference>
<dbReference type="InterPro" id="IPR011913">
    <property type="entry name" value="RfaE_dom_I"/>
</dbReference>
<feature type="domain" description="Carbohydrate kinase PfkB" evidence="3">
    <location>
        <begin position="18"/>
        <end position="316"/>
    </location>
</feature>
<dbReference type="Proteomes" id="UP000263900">
    <property type="component" value="Chromosome"/>
</dbReference>
<dbReference type="PROSITE" id="PS00583">
    <property type="entry name" value="PFKB_KINASES_1"/>
    <property type="match status" value="1"/>
</dbReference>
<gene>
    <name evidence="4" type="ORF">D3H65_16080</name>
</gene>
<dbReference type="GO" id="GO:0016773">
    <property type="term" value="F:phosphotransferase activity, alcohol group as acceptor"/>
    <property type="evidence" value="ECO:0007669"/>
    <property type="project" value="InterPro"/>
</dbReference>
<sequence>MGVIDFDKLFAQFNGIKVGVIGDVMLDTYWWGHVDRISPEAPVPVVALDKREFRIGGAGNVALNLVSLGAQVTALSVTGKDEDGQLLKGLFKEFNINTDYLIQSPARITTNKVRIISRNQQMMRLDSETTKDLTAEVEQALLQQVEQYIVTEKPQAIVLEDYNKGVLTERVIKAVIALCKQHGVITTVDPKRKNFFAYAGVDIFKPNMKEVKDGLNLLLDDVNMASLTEIHQQLQEKLQHHISFITLSEKGVFYHNHETSRIIPSHLRNIADVSGAGDTVIAVASLIYTATKSIDLMAEVANIAGGLVCEEVGTVAINKEKLLEECKLLLG</sequence>
<evidence type="ECO:0000256" key="1">
    <source>
        <dbReference type="ARBA" id="ARBA00022679"/>
    </source>
</evidence>
<keyword evidence="5" id="KW-1185">Reference proteome</keyword>
<accession>A0A3B7MQ17</accession>
<evidence type="ECO:0000259" key="3">
    <source>
        <dbReference type="Pfam" id="PF00294"/>
    </source>
</evidence>
<dbReference type="InterPro" id="IPR011611">
    <property type="entry name" value="PfkB_dom"/>
</dbReference>
<dbReference type="AlphaFoldDB" id="A0A3B7MQ17"/>
<evidence type="ECO:0000313" key="4">
    <source>
        <dbReference type="EMBL" id="AXY75409.1"/>
    </source>
</evidence>
<organism evidence="4 5">
    <name type="scientific">Paraflavitalea soli</name>
    <dbReference type="NCBI Taxonomy" id="2315862"/>
    <lineage>
        <taxon>Bacteria</taxon>
        <taxon>Pseudomonadati</taxon>
        <taxon>Bacteroidota</taxon>
        <taxon>Chitinophagia</taxon>
        <taxon>Chitinophagales</taxon>
        <taxon>Chitinophagaceae</taxon>
        <taxon>Paraflavitalea</taxon>
    </lineage>
</organism>
<dbReference type="InterPro" id="IPR029056">
    <property type="entry name" value="Ribokinase-like"/>
</dbReference>
<dbReference type="GO" id="GO:0005829">
    <property type="term" value="C:cytosol"/>
    <property type="evidence" value="ECO:0007669"/>
    <property type="project" value="TreeGrafter"/>
</dbReference>
<dbReference type="EMBL" id="CP032157">
    <property type="protein sequence ID" value="AXY75409.1"/>
    <property type="molecule type" value="Genomic_DNA"/>
</dbReference>
<dbReference type="KEGG" id="pseg:D3H65_16080"/>
<keyword evidence="2 4" id="KW-0418">Kinase</keyword>
<dbReference type="RefSeq" id="WP_119051290.1">
    <property type="nucleotide sequence ID" value="NZ_CP032157.1"/>
</dbReference>
<dbReference type="Pfam" id="PF00294">
    <property type="entry name" value="PfkB"/>
    <property type="match status" value="1"/>
</dbReference>
<dbReference type="SUPFAM" id="SSF53613">
    <property type="entry name" value="Ribokinase-like"/>
    <property type="match status" value="1"/>
</dbReference>
<dbReference type="Gene3D" id="3.40.1190.20">
    <property type="match status" value="1"/>
</dbReference>
<dbReference type="OrthoDB" id="9802794at2"/>
<proteinExistence type="predicted"/>
<protein>
    <submittedName>
        <fullName evidence="4">Carbohydrate kinase</fullName>
    </submittedName>
</protein>
<keyword evidence="1" id="KW-0808">Transferase</keyword>
<evidence type="ECO:0000256" key="2">
    <source>
        <dbReference type="ARBA" id="ARBA00022777"/>
    </source>
</evidence>